<name>A0A6G9GT59_9ACTN</name>
<evidence type="ECO:0000256" key="1">
    <source>
        <dbReference type="SAM" id="Phobius"/>
    </source>
</evidence>
<evidence type="ECO:0000313" key="2">
    <source>
        <dbReference type="EMBL" id="QIQ01127.1"/>
    </source>
</evidence>
<dbReference type="KEGG" id="slia:HA039_01370"/>
<sequence length="82" mass="8612">MKTFFGFLCFVLLSQGVGGLLHELTGGRFSIWSLVARLDAFDGYEIYVSVILVVAGLAMGAAADAAGRGAVLSSGDQEGKRR</sequence>
<keyword evidence="3" id="KW-1185">Reference proteome</keyword>
<organism evidence="2 3">
    <name type="scientific">Streptomyces liangshanensis</name>
    <dbReference type="NCBI Taxonomy" id="2717324"/>
    <lineage>
        <taxon>Bacteria</taxon>
        <taxon>Bacillati</taxon>
        <taxon>Actinomycetota</taxon>
        <taxon>Actinomycetes</taxon>
        <taxon>Kitasatosporales</taxon>
        <taxon>Streptomycetaceae</taxon>
        <taxon>Streptomyces</taxon>
    </lineage>
</organism>
<keyword evidence="1" id="KW-1133">Transmembrane helix</keyword>
<dbReference type="Proteomes" id="UP000501179">
    <property type="component" value="Chromosome"/>
</dbReference>
<dbReference type="EMBL" id="CP050177">
    <property type="protein sequence ID" value="QIQ01127.1"/>
    <property type="molecule type" value="Genomic_DNA"/>
</dbReference>
<gene>
    <name evidence="2" type="ORF">HA039_01370</name>
</gene>
<reference evidence="2 3" key="1">
    <citation type="submission" date="2020-03" db="EMBL/GenBank/DDBJ databases">
        <title>A novel species.</title>
        <authorList>
            <person name="Gao J."/>
        </authorList>
    </citation>
    <scope>NUCLEOTIDE SEQUENCE [LARGE SCALE GENOMIC DNA]</scope>
    <source>
        <strain evidence="2 3">QMT-12</strain>
    </source>
</reference>
<protein>
    <submittedName>
        <fullName evidence="2">Uncharacterized protein</fullName>
    </submittedName>
</protein>
<dbReference type="AlphaFoldDB" id="A0A6G9GT59"/>
<dbReference type="RefSeq" id="WP_167022520.1">
    <property type="nucleotide sequence ID" value="NZ_CP050177.1"/>
</dbReference>
<keyword evidence="1" id="KW-0472">Membrane</keyword>
<proteinExistence type="predicted"/>
<keyword evidence="1" id="KW-0812">Transmembrane</keyword>
<accession>A0A6G9GT59</accession>
<feature type="transmembrane region" description="Helical" evidence="1">
    <location>
        <begin position="43"/>
        <end position="63"/>
    </location>
</feature>
<evidence type="ECO:0000313" key="3">
    <source>
        <dbReference type="Proteomes" id="UP000501179"/>
    </source>
</evidence>